<dbReference type="Proteomes" id="UP000282469">
    <property type="component" value="Segment"/>
</dbReference>
<organism evidence="4 5">
    <name type="scientific">Glossina hytrovirus (isolate Glossina pallidipes/Ethiopia/Seibersdorf/-)</name>
    <name type="common">GHV</name>
    <dbReference type="NCBI Taxonomy" id="379529"/>
    <lineage>
        <taxon>Viruses</taxon>
        <taxon>Viruses incertae sedis</taxon>
        <taxon>Naldaviricetes</taxon>
        <taxon>Lefavirales</taxon>
        <taxon>Hytrosaviridae</taxon>
        <taxon>Glossinavirus</taxon>
        <taxon>Glossinavirus glopallidipedis</taxon>
    </lineage>
</organism>
<sequence>MFLSNLVSKMSLNDDNVSDENKYPTLVNNIIEHGISTEKKISVFGAQLEYDLRNKKFPLFISKRYDWAYVIEELLWCIRGETDRKNINSRTLFYDPNDEVYIFKFLYLFNLMLFK</sequence>
<protein>
    <submittedName>
        <fullName evidence="4">Thymidylate synthase-like protein</fullName>
    </submittedName>
</protein>
<organismHost>
    <name type="scientific">Glossina</name>
    <name type="common">tsetse flies</name>
    <dbReference type="NCBI Taxonomy" id="7393"/>
</organismHost>
<dbReference type="InterPro" id="IPR036926">
    <property type="entry name" value="Thymidate_synth/dCMP_Mease_sf"/>
</dbReference>
<evidence type="ECO:0000313" key="4">
    <source>
        <dbReference type="EMBL" id="AMB48641.1"/>
    </source>
</evidence>
<evidence type="ECO:0000256" key="1">
    <source>
        <dbReference type="ARBA" id="ARBA00022603"/>
    </source>
</evidence>
<dbReference type="OrthoDB" id="13491at10239"/>
<evidence type="ECO:0000313" key="5">
    <source>
        <dbReference type="Proteomes" id="UP000282469"/>
    </source>
</evidence>
<evidence type="ECO:0000259" key="3">
    <source>
        <dbReference type="Pfam" id="PF00303"/>
    </source>
</evidence>
<dbReference type="PANTHER" id="PTHR11548:SF1">
    <property type="entry name" value="THYMIDYLATE SYNTHASE 1"/>
    <property type="match status" value="1"/>
</dbReference>
<dbReference type="KEGG" id="vg:5950826"/>
<dbReference type="GO" id="GO:0004799">
    <property type="term" value="F:thymidylate synthase activity"/>
    <property type="evidence" value="ECO:0007669"/>
    <property type="project" value="TreeGrafter"/>
</dbReference>
<reference evidence="4 5" key="1">
    <citation type="journal article" date="2016" name="J. Gen. Virol.">
        <title>Comprehensive annotation of Glossina pallidipes salivary gland hypertrophy virus from Ethiopian tsetse flies: a proteogenomics approach.</title>
        <authorList>
            <person name="Abd-Alla A.M."/>
            <person name="Kariithi H.M."/>
            <person name="Cousserans F."/>
            <person name="Parker N.J."/>
            <person name="Ince I.A."/>
            <person name="Scully E.D."/>
            <person name="Boeren S."/>
            <person name="Geib S.M."/>
            <person name="Mekonnen S."/>
            <person name="Vlak J.M."/>
            <person name="Parker A.G."/>
            <person name="Vreysen M.J."/>
            <person name="Bergoin M."/>
        </authorList>
    </citation>
    <scope>NUCLEOTIDE SEQUENCE [LARGE SCALE GENOMIC DNA]</scope>
    <source>
        <strain evidence="4 5">Ethiopian</strain>
    </source>
</reference>
<dbReference type="GO" id="GO:0032259">
    <property type="term" value="P:methylation"/>
    <property type="evidence" value="ECO:0007669"/>
    <property type="project" value="UniProtKB-KW"/>
</dbReference>
<dbReference type="GO" id="GO:0006231">
    <property type="term" value="P:dTMP biosynthetic process"/>
    <property type="evidence" value="ECO:0007669"/>
    <property type="project" value="TreeGrafter"/>
</dbReference>
<dbReference type="Gene3D" id="3.30.572.10">
    <property type="entry name" value="Thymidylate synthase/dCMP hydroxymethylase domain"/>
    <property type="match status" value="1"/>
</dbReference>
<dbReference type="SUPFAM" id="SSF55831">
    <property type="entry name" value="Thymidylate synthase/dCMP hydroxymethylase"/>
    <property type="match status" value="1"/>
</dbReference>
<keyword evidence="2" id="KW-0808">Transferase</keyword>
<dbReference type="Pfam" id="PF00303">
    <property type="entry name" value="Thymidylat_synt"/>
    <property type="match status" value="1"/>
</dbReference>
<accession>A0A110AML3</accession>
<dbReference type="RefSeq" id="YP_001686984.1">
    <property type="nucleotide sequence ID" value="NC_010356.1"/>
</dbReference>
<feature type="domain" description="Thymidylate synthase/dCMP hydroxymethylase" evidence="3">
    <location>
        <begin position="22"/>
        <end position="90"/>
    </location>
</feature>
<proteinExistence type="predicted"/>
<keyword evidence="1" id="KW-0489">Methyltransferase</keyword>
<dbReference type="InterPro" id="IPR023451">
    <property type="entry name" value="Thymidate_synth/dCMP_Mease_dom"/>
</dbReference>
<dbReference type="EMBL" id="KU050077">
    <property type="protein sequence ID" value="AMB48641.1"/>
    <property type="molecule type" value="Genomic_DNA"/>
</dbReference>
<name>A0A110AML3_GHVS</name>
<dbReference type="InterPro" id="IPR045097">
    <property type="entry name" value="Thymidate_synth/dCMP_Mease"/>
</dbReference>
<evidence type="ECO:0000256" key="2">
    <source>
        <dbReference type="ARBA" id="ARBA00022679"/>
    </source>
</evidence>
<gene>
    <name evidence="4" type="ORF">GpSGHVEth037</name>
</gene>
<dbReference type="PANTHER" id="PTHR11548">
    <property type="entry name" value="THYMIDYLATE SYNTHASE 1"/>
    <property type="match status" value="1"/>
</dbReference>